<organism evidence="2 3">
    <name type="scientific">Diploscapter pachys</name>
    <dbReference type="NCBI Taxonomy" id="2018661"/>
    <lineage>
        <taxon>Eukaryota</taxon>
        <taxon>Metazoa</taxon>
        <taxon>Ecdysozoa</taxon>
        <taxon>Nematoda</taxon>
        <taxon>Chromadorea</taxon>
        <taxon>Rhabditida</taxon>
        <taxon>Rhabditina</taxon>
        <taxon>Rhabditomorpha</taxon>
        <taxon>Rhabditoidea</taxon>
        <taxon>Rhabditidae</taxon>
        <taxon>Diploscapter</taxon>
    </lineage>
</organism>
<gene>
    <name evidence="2" type="ORF">WR25_10852</name>
</gene>
<feature type="compositionally biased region" description="Polar residues" evidence="1">
    <location>
        <begin position="158"/>
        <end position="169"/>
    </location>
</feature>
<feature type="region of interest" description="Disordered" evidence="1">
    <location>
        <begin position="154"/>
        <end position="204"/>
    </location>
</feature>
<feature type="compositionally biased region" description="Polar residues" evidence="1">
    <location>
        <begin position="55"/>
        <end position="70"/>
    </location>
</feature>
<name>A0A2A2LBM5_9BILA</name>
<proteinExistence type="predicted"/>
<evidence type="ECO:0000313" key="2">
    <source>
        <dbReference type="EMBL" id="PAV83570.1"/>
    </source>
</evidence>
<feature type="region of interest" description="Disordered" evidence="1">
    <location>
        <begin position="36"/>
        <end position="80"/>
    </location>
</feature>
<protein>
    <submittedName>
        <fullName evidence="2">Uncharacterized protein</fullName>
    </submittedName>
</protein>
<dbReference type="EMBL" id="LIAE01006947">
    <property type="protein sequence ID" value="PAV83570.1"/>
    <property type="molecule type" value="Genomic_DNA"/>
</dbReference>
<keyword evidence="3" id="KW-1185">Reference proteome</keyword>
<dbReference type="AlphaFoldDB" id="A0A2A2LBM5"/>
<comment type="caution">
    <text evidence="2">The sequence shown here is derived from an EMBL/GenBank/DDBJ whole genome shotgun (WGS) entry which is preliminary data.</text>
</comment>
<evidence type="ECO:0000313" key="3">
    <source>
        <dbReference type="Proteomes" id="UP000218231"/>
    </source>
</evidence>
<dbReference type="Proteomes" id="UP000218231">
    <property type="component" value="Unassembled WGS sequence"/>
</dbReference>
<feature type="compositionally biased region" description="Polar residues" evidence="1">
    <location>
        <begin position="185"/>
        <end position="196"/>
    </location>
</feature>
<feature type="compositionally biased region" description="Low complexity" evidence="1">
    <location>
        <begin position="71"/>
        <end position="80"/>
    </location>
</feature>
<sequence>MLTMERVGSSRLRRMRSARSPRSQYSIDEYCVYDGYEQPPASKQKGKRHPAPLTKTHSLGIQPSLSPCSRSPTSPTYLSTSPTYLGDDLLLSPVGNLSPRSPTPSDSAIELGLSKAMRLRLLLKRKPLSLQRSESQKNRSLICLSETEEATFDASFDGDNTSDADNMSDSPRERRRDRHHLCPDSGSNTNRYSVNDEQFDKMVS</sequence>
<feature type="region of interest" description="Disordered" evidence="1">
    <location>
        <begin position="1"/>
        <end position="22"/>
    </location>
</feature>
<reference evidence="2 3" key="1">
    <citation type="journal article" date="2017" name="Curr. Biol.">
        <title>Genome architecture and evolution of a unichromosomal asexual nematode.</title>
        <authorList>
            <person name="Fradin H."/>
            <person name="Zegar C."/>
            <person name="Gutwein M."/>
            <person name="Lucas J."/>
            <person name="Kovtun M."/>
            <person name="Corcoran D."/>
            <person name="Baugh L.R."/>
            <person name="Kiontke K."/>
            <person name="Gunsalus K."/>
            <person name="Fitch D.H."/>
            <person name="Piano F."/>
        </authorList>
    </citation>
    <scope>NUCLEOTIDE SEQUENCE [LARGE SCALE GENOMIC DNA]</scope>
    <source>
        <strain evidence="2">PF1309</strain>
    </source>
</reference>
<accession>A0A2A2LBM5</accession>
<evidence type="ECO:0000256" key="1">
    <source>
        <dbReference type="SAM" id="MobiDB-lite"/>
    </source>
</evidence>